<comment type="caution">
    <text evidence="1">The sequence shown here is derived from an EMBL/GenBank/DDBJ whole genome shotgun (WGS) entry which is preliminary data.</text>
</comment>
<dbReference type="Gene3D" id="1.25.40.70">
    <property type="entry name" value="Phosphatidylinositol 3-kinase, accessory domain (PIK)"/>
    <property type="match status" value="1"/>
</dbReference>
<evidence type="ECO:0000313" key="1">
    <source>
        <dbReference type="EMBL" id="MRW84774.1"/>
    </source>
</evidence>
<dbReference type="EMBL" id="WKJL01000007">
    <property type="protein sequence ID" value="MRW84774.1"/>
    <property type="molecule type" value="Genomic_DNA"/>
</dbReference>
<evidence type="ECO:0008006" key="3">
    <source>
        <dbReference type="Google" id="ProtNLM"/>
    </source>
</evidence>
<dbReference type="Proteomes" id="UP000439986">
    <property type="component" value="Unassembled WGS sequence"/>
</dbReference>
<organism evidence="1 2">
    <name type="scientific">Duganella aquatilis</name>
    <dbReference type="NCBI Taxonomy" id="2666082"/>
    <lineage>
        <taxon>Bacteria</taxon>
        <taxon>Pseudomonadati</taxon>
        <taxon>Pseudomonadota</taxon>
        <taxon>Betaproteobacteria</taxon>
        <taxon>Burkholderiales</taxon>
        <taxon>Oxalobacteraceae</taxon>
        <taxon>Telluria group</taxon>
        <taxon>Duganella</taxon>
    </lineage>
</organism>
<name>A0A844DBU7_9BURK</name>
<dbReference type="InterPro" id="IPR016024">
    <property type="entry name" value="ARM-type_fold"/>
</dbReference>
<keyword evidence="2" id="KW-1185">Reference proteome</keyword>
<reference evidence="1 2" key="1">
    <citation type="submission" date="2019-11" db="EMBL/GenBank/DDBJ databases">
        <title>Novel species isolated from a subtropical stream in China.</title>
        <authorList>
            <person name="Lu H."/>
        </authorList>
    </citation>
    <scope>NUCLEOTIDE SEQUENCE [LARGE SCALE GENOMIC DNA]</scope>
    <source>
        <strain evidence="1 2">FT26W</strain>
    </source>
</reference>
<dbReference type="SUPFAM" id="SSF48371">
    <property type="entry name" value="ARM repeat"/>
    <property type="match status" value="1"/>
</dbReference>
<dbReference type="RefSeq" id="WP_154357831.1">
    <property type="nucleotide sequence ID" value="NZ_WKJL01000007.1"/>
</dbReference>
<protein>
    <recommendedName>
        <fullName evidence="3">DUF2019 domain-containing protein</fullName>
    </recommendedName>
</protein>
<proteinExistence type="predicted"/>
<dbReference type="AlphaFoldDB" id="A0A844DBU7"/>
<evidence type="ECO:0000313" key="2">
    <source>
        <dbReference type="Proteomes" id="UP000439986"/>
    </source>
</evidence>
<sequence length="113" mass="12434">MKFLQSERETLIGFVKNAVDYCENIESGNSKAANLAEKRNNKIVAQLGDFSTDFLKPLLSYPSNSVRFVAAAHLMKTEVRDDAAKVLHNLARCPSGLMALSARAILDIYSNVS</sequence>
<gene>
    <name evidence="1" type="ORF">GJ698_11830</name>
</gene>
<accession>A0A844DBU7</accession>
<dbReference type="InterPro" id="IPR042236">
    <property type="entry name" value="PI3K_accessory_sf"/>
</dbReference>